<keyword evidence="2" id="KW-1185">Reference proteome</keyword>
<sequence length="76" mass="9064">MKTGQGNEFDYSLNIRHLLHEYFYRDMEKLIHGQGNGFGYERNMAPYCYSFFFILLSKGEVKLTSKQINNCHHILR</sequence>
<organism evidence="1 2">
    <name type="scientific">Evansella caseinilytica</name>
    <dbReference type="NCBI Taxonomy" id="1503961"/>
    <lineage>
        <taxon>Bacteria</taxon>
        <taxon>Bacillati</taxon>
        <taxon>Bacillota</taxon>
        <taxon>Bacilli</taxon>
        <taxon>Bacillales</taxon>
        <taxon>Bacillaceae</taxon>
        <taxon>Evansella</taxon>
    </lineage>
</organism>
<reference evidence="2" key="1">
    <citation type="submission" date="2016-10" db="EMBL/GenBank/DDBJ databases">
        <authorList>
            <person name="Varghese N."/>
            <person name="Submissions S."/>
        </authorList>
    </citation>
    <scope>NUCLEOTIDE SEQUENCE [LARGE SCALE GENOMIC DNA]</scope>
    <source>
        <strain evidence="2">SP</strain>
    </source>
</reference>
<evidence type="ECO:0000313" key="1">
    <source>
        <dbReference type="EMBL" id="SDX99629.1"/>
    </source>
</evidence>
<dbReference type="AlphaFoldDB" id="A0A1H3GBC1"/>
<proteinExistence type="predicted"/>
<evidence type="ECO:0000313" key="2">
    <source>
        <dbReference type="Proteomes" id="UP000198935"/>
    </source>
</evidence>
<name>A0A1H3GBC1_9BACI</name>
<dbReference type="EMBL" id="FNPI01000001">
    <property type="protein sequence ID" value="SDX99629.1"/>
    <property type="molecule type" value="Genomic_DNA"/>
</dbReference>
<dbReference type="Proteomes" id="UP000198935">
    <property type="component" value="Unassembled WGS sequence"/>
</dbReference>
<protein>
    <submittedName>
        <fullName evidence="1">Uncharacterized protein</fullName>
    </submittedName>
</protein>
<gene>
    <name evidence="1" type="ORF">SAMN05421736_101102</name>
</gene>
<accession>A0A1H3GBC1</accession>